<dbReference type="OrthoDB" id="4870479at2"/>
<dbReference type="Proteomes" id="UP000053199">
    <property type="component" value="Unassembled WGS sequence"/>
</dbReference>
<dbReference type="RefSeq" id="WP_058268279.1">
    <property type="nucleotide sequence ID" value="NZ_FMAZ01000004.1"/>
</dbReference>
<dbReference type="InterPro" id="IPR007362">
    <property type="entry name" value="DUF429"/>
</dbReference>
<accession>A0A0V8IMW4</accession>
<evidence type="ECO:0000313" key="1">
    <source>
        <dbReference type="EMBL" id="KSU75985.1"/>
    </source>
</evidence>
<sequence>MRTLGVDLAAATRKTAVAVIEWSGGTGSNSPTQGSARLEHLALDVDDQQIVDLFGTCGITGVDCPVGWPDALLPFLTGHLNFDAVPVLEHDGIAGRRLLAYRDTDRFCTAHTGLIPLSVSADRLAHPAMRCAVIQAKIAQLHGPQPRDGSGRLAEVYPAASLKIWGLNGRGYKGRGVPEAERLEALLALLEERAPWLDLAGHRDRITASDDLFDAVIAALAARAVGRRRTLLPDAAHAAAARSEGWIHLPSCTLDELPF</sequence>
<name>A0A0V8IMW4_9MICC</name>
<organism evidence="1 2">
    <name type="scientific">Pseudarthrobacter enclensis</name>
    <dbReference type="NCBI Taxonomy" id="993070"/>
    <lineage>
        <taxon>Bacteria</taxon>
        <taxon>Bacillati</taxon>
        <taxon>Actinomycetota</taxon>
        <taxon>Actinomycetes</taxon>
        <taxon>Micrococcales</taxon>
        <taxon>Micrococcaceae</taxon>
        <taxon>Pseudarthrobacter</taxon>
    </lineage>
</organism>
<dbReference type="EMBL" id="LNQM01000004">
    <property type="protein sequence ID" value="KSU75985.1"/>
    <property type="molecule type" value="Genomic_DNA"/>
</dbReference>
<gene>
    <name evidence="1" type="ORF">AS031_11470</name>
</gene>
<comment type="caution">
    <text evidence="1">The sequence shown here is derived from an EMBL/GenBank/DDBJ whole genome shotgun (WGS) entry which is preliminary data.</text>
</comment>
<evidence type="ECO:0000313" key="2">
    <source>
        <dbReference type="Proteomes" id="UP000053199"/>
    </source>
</evidence>
<dbReference type="STRING" id="993070.AS031_11470"/>
<reference evidence="1 2" key="1">
    <citation type="journal article" date="2014" name="Arch. Microbiol.">
        <title>Arthrobacter enclensis sp. nov., isolated from sediment sample.</title>
        <authorList>
            <person name="Dastager S.G."/>
            <person name="Liu Q."/>
            <person name="Tang S.K."/>
            <person name="Krishnamurthi S."/>
            <person name="Lee J.C."/>
            <person name="Li W.J."/>
        </authorList>
    </citation>
    <scope>NUCLEOTIDE SEQUENCE [LARGE SCALE GENOMIC DNA]</scope>
    <source>
        <strain evidence="1 2">NIO-1008</strain>
    </source>
</reference>
<keyword evidence="2" id="KW-1185">Reference proteome</keyword>
<dbReference type="Pfam" id="PF04250">
    <property type="entry name" value="DUF429"/>
    <property type="match status" value="1"/>
</dbReference>
<evidence type="ECO:0008006" key="3">
    <source>
        <dbReference type="Google" id="ProtNLM"/>
    </source>
</evidence>
<protein>
    <recommendedName>
        <fullName evidence="3">Branched-chain amino acid aminotransferase</fullName>
    </recommendedName>
</protein>
<proteinExistence type="predicted"/>
<dbReference type="AlphaFoldDB" id="A0A0V8IMW4"/>